<reference evidence="2 3" key="1">
    <citation type="submission" date="2019-08" db="EMBL/GenBank/DDBJ databases">
        <title>Bioinformatics analysis of the strain L3 and L5.</title>
        <authorList>
            <person name="Li X."/>
        </authorList>
    </citation>
    <scope>NUCLEOTIDE SEQUENCE [LARGE SCALE GENOMIC DNA]</scope>
    <source>
        <strain evidence="2 3">L3</strain>
    </source>
</reference>
<comment type="similarity">
    <text evidence="1">Belongs to the transposase 8 family.</text>
</comment>
<dbReference type="InterPro" id="IPR009057">
    <property type="entry name" value="Homeodomain-like_sf"/>
</dbReference>
<dbReference type="AlphaFoldDB" id="A0A640WGU0"/>
<proteinExistence type="inferred from homology"/>
<name>A0A640WGU0_9GAMM</name>
<accession>A0A640WGU0</accession>
<evidence type="ECO:0000313" key="2">
    <source>
        <dbReference type="EMBL" id="KAA0019519.1"/>
    </source>
</evidence>
<evidence type="ECO:0000256" key="1">
    <source>
        <dbReference type="ARBA" id="ARBA00009964"/>
    </source>
</evidence>
<protein>
    <submittedName>
        <fullName evidence="2">Transposase</fullName>
    </submittedName>
</protein>
<dbReference type="Pfam" id="PF01527">
    <property type="entry name" value="HTH_Tnp_1"/>
    <property type="match status" value="1"/>
</dbReference>
<evidence type="ECO:0000313" key="3">
    <source>
        <dbReference type="Proteomes" id="UP000466024"/>
    </source>
</evidence>
<comment type="caution">
    <text evidence="2">The sequence shown here is derived from an EMBL/GenBank/DDBJ whole genome shotgun (WGS) entry which is preliminary data.</text>
</comment>
<organism evidence="2 3">
    <name type="scientific">Salinicola corii</name>
    <dbReference type="NCBI Taxonomy" id="2606937"/>
    <lineage>
        <taxon>Bacteria</taxon>
        <taxon>Pseudomonadati</taxon>
        <taxon>Pseudomonadota</taxon>
        <taxon>Gammaproteobacteria</taxon>
        <taxon>Oceanospirillales</taxon>
        <taxon>Halomonadaceae</taxon>
        <taxon>Salinicola</taxon>
    </lineage>
</organism>
<dbReference type="SUPFAM" id="SSF46689">
    <property type="entry name" value="Homeodomain-like"/>
    <property type="match status" value="1"/>
</dbReference>
<dbReference type="InterPro" id="IPR002514">
    <property type="entry name" value="Transposase_8"/>
</dbReference>
<gene>
    <name evidence="2" type="ORF">F0A16_04010</name>
</gene>
<sequence>MVQQSDTPVSQIAQNLGINDNMLHRWVKQASEPGKRVFPGHGNPRDEEIAQLQRDLRQVKKERDFLREAATFFAKESK</sequence>
<dbReference type="Proteomes" id="UP000466024">
    <property type="component" value="Unassembled WGS sequence"/>
</dbReference>
<dbReference type="GO" id="GO:0004803">
    <property type="term" value="F:transposase activity"/>
    <property type="evidence" value="ECO:0007669"/>
    <property type="project" value="InterPro"/>
</dbReference>
<dbReference type="GO" id="GO:0006313">
    <property type="term" value="P:DNA transposition"/>
    <property type="evidence" value="ECO:0007669"/>
    <property type="project" value="InterPro"/>
</dbReference>
<dbReference type="EMBL" id="VTPX01000002">
    <property type="protein sequence ID" value="KAA0019519.1"/>
    <property type="molecule type" value="Genomic_DNA"/>
</dbReference>
<dbReference type="Gene3D" id="1.10.10.60">
    <property type="entry name" value="Homeodomain-like"/>
    <property type="match status" value="1"/>
</dbReference>
<dbReference type="GO" id="GO:0003677">
    <property type="term" value="F:DNA binding"/>
    <property type="evidence" value="ECO:0007669"/>
    <property type="project" value="InterPro"/>
</dbReference>
<keyword evidence="3" id="KW-1185">Reference proteome</keyword>